<reference evidence="3 5" key="1">
    <citation type="submission" date="2016-10" db="EMBL/GenBank/DDBJ databases">
        <authorList>
            <person name="Varghese N."/>
            <person name="Submissions S."/>
        </authorList>
    </citation>
    <scope>NUCLEOTIDE SEQUENCE [LARGE SCALE GENOMIC DNA]</scope>
    <source>
        <strain evidence="3 5">GMCC 1.11211</strain>
    </source>
</reference>
<keyword evidence="1 2" id="KW-0732">Signal</keyword>
<dbReference type="SUPFAM" id="SSF53850">
    <property type="entry name" value="Periplasmic binding protein-like II"/>
    <property type="match status" value="1"/>
</dbReference>
<dbReference type="Proteomes" id="UP000199681">
    <property type="component" value="Unassembled WGS sequence"/>
</dbReference>
<evidence type="ECO:0000313" key="3">
    <source>
        <dbReference type="EMBL" id="SFH26524.1"/>
    </source>
</evidence>
<dbReference type="Proteomes" id="UP000297963">
    <property type="component" value="Unassembled WGS sequence"/>
</dbReference>
<evidence type="ECO:0000256" key="1">
    <source>
        <dbReference type="ARBA" id="ARBA00022729"/>
    </source>
</evidence>
<dbReference type="AlphaFoldDB" id="A0A1I2YLH1"/>
<evidence type="ECO:0000256" key="2">
    <source>
        <dbReference type="SAM" id="SignalP"/>
    </source>
</evidence>
<dbReference type="RefSeq" id="WP_092448356.1">
    <property type="nucleotide sequence ID" value="NZ_BKAC01000008.1"/>
</dbReference>
<dbReference type="GO" id="GO:0015888">
    <property type="term" value="P:thiamine transport"/>
    <property type="evidence" value="ECO:0007669"/>
    <property type="project" value="TreeGrafter"/>
</dbReference>
<keyword evidence="5" id="KW-1185">Reference proteome</keyword>
<feature type="signal peptide" evidence="2">
    <location>
        <begin position="1"/>
        <end position="26"/>
    </location>
</feature>
<dbReference type="STRING" id="995038.SAMN05216274_102176"/>
<dbReference type="GO" id="GO:0030288">
    <property type="term" value="C:outer membrane-bounded periplasmic space"/>
    <property type="evidence" value="ECO:0007669"/>
    <property type="project" value="TreeGrafter"/>
</dbReference>
<feature type="chain" id="PRO_5039492955" evidence="2">
    <location>
        <begin position="27"/>
        <end position="379"/>
    </location>
</feature>
<evidence type="ECO:0000313" key="6">
    <source>
        <dbReference type="Proteomes" id="UP000297963"/>
    </source>
</evidence>
<accession>A0A1I2YLH1</accession>
<reference evidence="4 6" key="2">
    <citation type="submission" date="2019-03" db="EMBL/GenBank/DDBJ databases">
        <title>Genomics of glacier-inhabiting Cryobacterium strains.</title>
        <authorList>
            <person name="Liu Q."/>
            <person name="Xin Y.-H."/>
        </authorList>
    </citation>
    <scope>NUCLEOTIDE SEQUENCE [LARGE SCALE GENOMIC DNA]</scope>
    <source>
        <strain evidence="4 6">Hh34</strain>
    </source>
</reference>
<sequence length="379" mass="39231">MNTSHRRYLPAILLVGAIGLSGCASTSTDAAADAGWAAATSVEAGGGLDSLVSAAQAEGTLNVMGLYPDWANYGVLVEEFTATYGIEVDNDTSAGSSQDQINAIKNRIGQSRSLDYLDTGVSFANSASAEGLLAEYRPATVADIDPALTDTDGRWTNQYGGYVTIGCDAAAVAVCPTSFAELNDSQYAGKVALTGNPAQGESGFNAVWAAAMAMGGSLDDIQPGIDFMAELSASGILIPVEANAGTLETGETPIIINWDYLNLAAADDTAAAGVDFKVAIPTDGTMASYYAASINADAPHPAAARLWIEFMYSDEGQNILLNGYTRPVRFDALVESGTVDTAAADRLPTVTNGFEFPSEAQRSAANLLLAEKWDAAVAS</sequence>
<dbReference type="GO" id="GO:0030976">
    <property type="term" value="F:thiamine pyrophosphate binding"/>
    <property type="evidence" value="ECO:0007669"/>
    <property type="project" value="TreeGrafter"/>
</dbReference>
<dbReference type="PROSITE" id="PS51257">
    <property type="entry name" value="PROKAR_LIPOPROTEIN"/>
    <property type="match status" value="1"/>
</dbReference>
<name>A0A1I2YLH1_9MICO</name>
<proteinExistence type="predicted"/>
<dbReference type="GO" id="GO:0030975">
    <property type="term" value="F:thiamine binding"/>
    <property type="evidence" value="ECO:0007669"/>
    <property type="project" value="TreeGrafter"/>
</dbReference>
<organism evidence="4 6">
    <name type="scientific">Cryobacterium levicorallinum</name>
    <dbReference type="NCBI Taxonomy" id="995038"/>
    <lineage>
        <taxon>Bacteria</taxon>
        <taxon>Bacillati</taxon>
        <taxon>Actinomycetota</taxon>
        <taxon>Actinomycetes</taxon>
        <taxon>Micrococcales</taxon>
        <taxon>Microbacteriaceae</taxon>
        <taxon>Cryobacterium</taxon>
    </lineage>
</organism>
<protein>
    <submittedName>
        <fullName evidence="4">Extracellular solute-binding protein</fullName>
    </submittedName>
    <submittedName>
        <fullName evidence="3">Spermidine/putrescine transport system substrate-binding protein</fullName>
    </submittedName>
</protein>
<dbReference type="Pfam" id="PF13343">
    <property type="entry name" value="SBP_bac_6"/>
    <property type="match status" value="1"/>
</dbReference>
<dbReference type="PANTHER" id="PTHR30006:SF2">
    <property type="entry name" value="ABC TRANSPORTER SUBSTRATE-BINDING PROTEIN"/>
    <property type="match status" value="1"/>
</dbReference>
<dbReference type="Gene3D" id="3.40.190.10">
    <property type="entry name" value="Periplasmic binding protein-like II"/>
    <property type="match status" value="2"/>
</dbReference>
<comment type="caution">
    <text evidence="4">The sequence shown here is derived from an EMBL/GenBank/DDBJ whole genome shotgun (WGS) entry which is preliminary data.</text>
</comment>
<dbReference type="EMBL" id="SOFE01000011">
    <property type="protein sequence ID" value="TFB86037.1"/>
    <property type="molecule type" value="Genomic_DNA"/>
</dbReference>
<dbReference type="EMBL" id="FOPW01000002">
    <property type="protein sequence ID" value="SFH26524.1"/>
    <property type="molecule type" value="Genomic_DNA"/>
</dbReference>
<dbReference type="PANTHER" id="PTHR30006">
    <property type="entry name" value="THIAMINE-BINDING PERIPLASMIC PROTEIN-RELATED"/>
    <property type="match status" value="1"/>
</dbReference>
<evidence type="ECO:0000313" key="5">
    <source>
        <dbReference type="Proteomes" id="UP000199681"/>
    </source>
</evidence>
<evidence type="ECO:0000313" key="4">
    <source>
        <dbReference type="EMBL" id="TFB86037.1"/>
    </source>
</evidence>
<gene>
    <name evidence="4" type="ORF">E3O11_05945</name>
    <name evidence="3" type="ORF">SAMN05216274_102176</name>
</gene>